<dbReference type="FunFam" id="1.20.58.760:FF:000002">
    <property type="entry name" value="ATP-dependent zinc metalloprotease FtsH"/>
    <property type="match status" value="1"/>
</dbReference>
<feature type="compositionally biased region" description="Pro residues" evidence="15">
    <location>
        <begin position="203"/>
        <end position="220"/>
    </location>
</feature>
<dbReference type="InterPro" id="IPR005936">
    <property type="entry name" value="FtsH"/>
</dbReference>
<comment type="similarity">
    <text evidence="5">In the N-terminal section; belongs to the AAA ATPase family.</text>
</comment>
<evidence type="ECO:0000256" key="12">
    <source>
        <dbReference type="ARBA" id="ARBA00023049"/>
    </source>
</evidence>
<comment type="subcellular location">
    <subcellularLocation>
        <location evidence="3">Membrane</location>
    </subcellularLocation>
    <subcellularLocation>
        <location evidence="2">Mitochondrion</location>
    </subcellularLocation>
</comment>
<dbReference type="CDD" id="cd19501">
    <property type="entry name" value="RecA-like_FtsH"/>
    <property type="match status" value="1"/>
</dbReference>
<keyword evidence="13" id="KW-0496">Mitochondrion</keyword>
<gene>
    <name evidence="18" type="ORF">BJ322DRAFT_43670</name>
</gene>
<dbReference type="InterPro" id="IPR027417">
    <property type="entry name" value="P-loop_NTPase"/>
</dbReference>
<keyword evidence="12" id="KW-0482">Metalloprotease</keyword>
<evidence type="ECO:0000256" key="4">
    <source>
        <dbReference type="ARBA" id="ARBA00010044"/>
    </source>
</evidence>
<evidence type="ECO:0000256" key="16">
    <source>
        <dbReference type="SAM" id="Phobius"/>
    </source>
</evidence>
<comment type="similarity">
    <text evidence="4">In the C-terminal section; belongs to the peptidase M41 family.</text>
</comment>
<feature type="region of interest" description="Disordered" evidence="15">
    <location>
        <begin position="183"/>
        <end position="227"/>
    </location>
</feature>
<proteinExistence type="inferred from homology"/>
<dbReference type="AlphaFoldDB" id="A0A9P6LC36"/>
<evidence type="ECO:0000256" key="15">
    <source>
        <dbReference type="SAM" id="MobiDB-lite"/>
    </source>
</evidence>
<evidence type="ECO:0000256" key="11">
    <source>
        <dbReference type="ARBA" id="ARBA00022840"/>
    </source>
</evidence>
<dbReference type="Pfam" id="PF01434">
    <property type="entry name" value="Peptidase_M41"/>
    <property type="match status" value="1"/>
</dbReference>
<dbReference type="SUPFAM" id="SSF140990">
    <property type="entry name" value="FtsH protease domain-like"/>
    <property type="match status" value="1"/>
</dbReference>
<dbReference type="Gene3D" id="1.10.8.60">
    <property type="match status" value="1"/>
</dbReference>
<dbReference type="HAMAP" id="MF_01458">
    <property type="entry name" value="FtsH"/>
    <property type="match status" value="1"/>
</dbReference>
<accession>A0A9P6LC36</accession>
<dbReference type="GO" id="GO:0046872">
    <property type="term" value="F:metal ion binding"/>
    <property type="evidence" value="ECO:0007669"/>
    <property type="project" value="UniProtKB-KW"/>
</dbReference>
<sequence>MSALFSSLALLRAVQRRPPSVGHRLTIPDSILHPHLPFPARSIATGLGRSPITLRIEPFQTLNPSFRRSFTLSSLFSPRAKPTPTPSPSTVADISLLEAAANINHNDVDKQIALYEALLATKVKAGYDTIISRWERLSEFDSSSPVLRSDRAFELYLSALVKNGLEASVNAAVRRRDTLLASPVTPATTSPEASPQANAAPVTPNPDPNAKPEEVQPPIPSSFSPTRSESIAQKVLSGGGSFSSSLGNGFNNSGQLTAAVAGGAGGSGNPIYVTLAEPKGTWVYRSIKYVASLCAVLFIVVTLLSVMLDSTGFIKAGPKRSEFEPQPGKTVKFSDIHGVDEAKEELEDVVEFLRDPAAFANLGGKLPKGVLLTGPPGTGKTMLARAVAGEAGVPFLFASGAEFDEMFVGVGAKRVRDLFAAARKKQPAIIFIDELDAIGGKRSQRDQHYLKQTLNQLLVEMDGFLQDEGVIVIAATNFPESLDQALVRPGRFDRVIAVPLPDVRGRNQILQHHMKEVVTAQDVDPSILARGTPGFSGADLHNMVNQAAIQASKEGSKAVTLKHFEWAKDRIVMGAERKSFFIDDKVKLMTAYHEGGHALVALYTDGAMPLHKVTCVPRGHALGVTSQLPKDDRISISFKEYLAEIDVCMGGRVAEELIYGPQNVTSGASSDLRHATSTANAMVKLWGYSQRVGPVYHNDRDDNISSKKREEIESEVRSILKAGEKRATDLLKEKEVELHLLARALVEYETLDLEEVKKVIKGEPIRSIAEVLDVEVERKVEEETSASSSLTTSVGQAQAAT</sequence>
<comment type="cofactor">
    <cofactor evidence="1">
        <name>Zn(2+)</name>
        <dbReference type="ChEBI" id="CHEBI:29105"/>
    </cofactor>
</comment>
<dbReference type="GO" id="GO:0007005">
    <property type="term" value="P:mitochondrion organization"/>
    <property type="evidence" value="ECO:0007669"/>
    <property type="project" value="TreeGrafter"/>
</dbReference>
<dbReference type="SUPFAM" id="SSF52540">
    <property type="entry name" value="P-loop containing nucleoside triphosphate hydrolases"/>
    <property type="match status" value="1"/>
</dbReference>
<dbReference type="InterPro" id="IPR003960">
    <property type="entry name" value="ATPase_AAA_CS"/>
</dbReference>
<evidence type="ECO:0000256" key="14">
    <source>
        <dbReference type="ARBA" id="ARBA00023136"/>
    </source>
</evidence>
<dbReference type="FunFam" id="1.10.8.60:FF:000001">
    <property type="entry name" value="ATP-dependent zinc metalloprotease FtsH"/>
    <property type="match status" value="1"/>
</dbReference>
<dbReference type="InterPro" id="IPR037219">
    <property type="entry name" value="Peptidase_M41-like"/>
</dbReference>
<dbReference type="FunFam" id="3.40.50.300:FF:000175">
    <property type="entry name" value="ATP-dependent zinc metalloprotease FTSH 4"/>
    <property type="match status" value="1"/>
</dbReference>
<keyword evidence="10" id="KW-0862">Zinc</keyword>
<reference evidence="18" key="2">
    <citation type="submission" date="2020-11" db="EMBL/GenBank/DDBJ databases">
        <authorList>
            <consortium name="DOE Joint Genome Institute"/>
            <person name="Kuo A."/>
            <person name="Miyauchi S."/>
            <person name="Kiss E."/>
            <person name="Drula E."/>
            <person name="Kohler A."/>
            <person name="Sanchez-Garcia M."/>
            <person name="Andreopoulos B."/>
            <person name="Barry K.W."/>
            <person name="Bonito G."/>
            <person name="Buee M."/>
            <person name="Carver A."/>
            <person name="Chen C."/>
            <person name="Cichocki N."/>
            <person name="Clum A."/>
            <person name="Culley D."/>
            <person name="Crous P.W."/>
            <person name="Fauchery L."/>
            <person name="Girlanda M."/>
            <person name="Hayes R."/>
            <person name="Keri Z."/>
            <person name="Labutti K."/>
            <person name="Lipzen A."/>
            <person name="Lombard V."/>
            <person name="Magnuson J."/>
            <person name="Maillard F."/>
            <person name="Morin E."/>
            <person name="Murat C."/>
            <person name="Nolan M."/>
            <person name="Ohm R."/>
            <person name="Pangilinan J."/>
            <person name="Pereira M."/>
            <person name="Perotto S."/>
            <person name="Peter M."/>
            <person name="Riley R."/>
            <person name="Sitrit Y."/>
            <person name="Stielow B."/>
            <person name="Szollosi G."/>
            <person name="Zifcakova L."/>
            <person name="Stursova M."/>
            <person name="Spatafora J.W."/>
            <person name="Tedersoo L."/>
            <person name="Vaario L.-M."/>
            <person name="Yamada A."/>
            <person name="Yan M."/>
            <person name="Wang P."/>
            <person name="Xu J."/>
            <person name="Bruns T."/>
            <person name="Baldrian P."/>
            <person name="Vilgalys R."/>
            <person name="Henrissat B."/>
            <person name="Grigoriev I.V."/>
            <person name="Hibbett D."/>
            <person name="Nagy L.G."/>
            <person name="Martin F.M."/>
        </authorList>
    </citation>
    <scope>NUCLEOTIDE SEQUENCE</scope>
    <source>
        <strain evidence="18">UH-Tt-Lm1</strain>
    </source>
</reference>
<name>A0A9P6LC36_9AGAM</name>
<organism evidence="18 19">
    <name type="scientific">Thelephora terrestris</name>
    <dbReference type="NCBI Taxonomy" id="56493"/>
    <lineage>
        <taxon>Eukaryota</taxon>
        <taxon>Fungi</taxon>
        <taxon>Dikarya</taxon>
        <taxon>Basidiomycota</taxon>
        <taxon>Agaricomycotina</taxon>
        <taxon>Agaricomycetes</taxon>
        <taxon>Thelephorales</taxon>
        <taxon>Thelephoraceae</taxon>
        <taxon>Thelephora</taxon>
    </lineage>
</organism>
<keyword evidence="7" id="KW-0479">Metal-binding</keyword>
<evidence type="ECO:0000256" key="5">
    <source>
        <dbReference type="ARBA" id="ARBA00010550"/>
    </source>
</evidence>
<feature type="region of interest" description="Disordered" evidence="15">
    <location>
        <begin position="781"/>
        <end position="801"/>
    </location>
</feature>
<dbReference type="PANTHER" id="PTHR23076:SF97">
    <property type="entry name" value="ATP-DEPENDENT ZINC METALLOPROTEASE YME1L1"/>
    <property type="match status" value="1"/>
</dbReference>
<dbReference type="Proteomes" id="UP000736335">
    <property type="component" value="Unassembled WGS sequence"/>
</dbReference>
<dbReference type="PANTHER" id="PTHR23076">
    <property type="entry name" value="METALLOPROTEASE M41 FTSH"/>
    <property type="match status" value="1"/>
</dbReference>
<keyword evidence="6" id="KW-0645">Protease</keyword>
<keyword evidence="19" id="KW-1185">Reference proteome</keyword>
<dbReference type="GO" id="GO:0141164">
    <property type="term" value="P:mitochondrial protein quality control"/>
    <property type="evidence" value="ECO:0007669"/>
    <property type="project" value="UniProtKB-ARBA"/>
</dbReference>
<evidence type="ECO:0000256" key="6">
    <source>
        <dbReference type="ARBA" id="ARBA00022670"/>
    </source>
</evidence>
<dbReference type="Pfam" id="PF17862">
    <property type="entry name" value="AAA_lid_3"/>
    <property type="match status" value="1"/>
</dbReference>
<keyword evidence="16" id="KW-0812">Transmembrane</keyword>
<feature type="compositionally biased region" description="Polar residues" evidence="15">
    <location>
        <begin position="185"/>
        <end position="197"/>
    </location>
</feature>
<dbReference type="InterPro" id="IPR000642">
    <property type="entry name" value="Peptidase_M41"/>
</dbReference>
<evidence type="ECO:0000256" key="7">
    <source>
        <dbReference type="ARBA" id="ARBA00022723"/>
    </source>
</evidence>
<dbReference type="GO" id="GO:0004176">
    <property type="term" value="F:ATP-dependent peptidase activity"/>
    <property type="evidence" value="ECO:0007669"/>
    <property type="project" value="InterPro"/>
</dbReference>
<keyword evidence="8" id="KW-0547">Nucleotide-binding</keyword>
<evidence type="ECO:0000256" key="13">
    <source>
        <dbReference type="ARBA" id="ARBA00023128"/>
    </source>
</evidence>
<evidence type="ECO:0000256" key="8">
    <source>
        <dbReference type="ARBA" id="ARBA00022741"/>
    </source>
</evidence>
<dbReference type="InterPro" id="IPR003593">
    <property type="entry name" value="AAA+_ATPase"/>
</dbReference>
<evidence type="ECO:0000256" key="10">
    <source>
        <dbReference type="ARBA" id="ARBA00022833"/>
    </source>
</evidence>
<evidence type="ECO:0000313" key="18">
    <source>
        <dbReference type="EMBL" id="KAF9792404.1"/>
    </source>
</evidence>
<keyword evidence="11" id="KW-0067">ATP-binding</keyword>
<dbReference type="GO" id="GO:0004222">
    <property type="term" value="F:metalloendopeptidase activity"/>
    <property type="evidence" value="ECO:0007669"/>
    <property type="project" value="InterPro"/>
</dbReference>
<dbReference type="Pfam" id="PF00004">
    <property type="entry name" value="AAA"/>
    <property type="match status" value="1"/>
</dbReference>
<dbReference type="OrthoDB" id="1413014at2759"/>
<dbReference type="Gene3D" id="1.20.58.760">
    <property type="entry name" value="Peptidase M41"/>
    <property type="match status" value="1"/>
</dbReference>
<dbReference type="InterPro" id="IPR003959">
    <property type="entry name" value="ATPase_AAA_core"/>
</dbReference>
<dbReference type="SMART" id="SM00382">
    <property type="entry name" value="AAA"/>
    <property type="match status" value="1"/>
</dbReference>
<evidence type="ECO:0000256" key="1">
    <source>
        <dbReference type="ARBA" id="ARBA00001947"/>
    </source>
</evidence>
<dbReference type="InterPro" id="IPR041569">
    <property type="entry name" value="AAA_lid_3"/>
</dbReference>
<evidence type="ECO:0000256" key="9">
    <source>
        <dbReference type="ARBA" id="ARBA00022801"/>
    </source>
</evidence>
<evidence type="ECO:0000256" key="2">
    <source>
        <dbReference type="ARBA" id="ARBA00004173"/>
    </source>
</evidence>
<keyword evidence="14 16" id="KW-0472">Membrane</keyword>
<feature type="domain" description="AAA+ ATPase" evidence="17">
    <location>
        <begin position="366"/>
        <end position="502"/>
    </location>
</feature>
<evidence type="ECO:0000256" key="3">
    <source>
        <dbReference type="ARBA" id="ARBA00004370"/>
    </source>
</evidence>
<protein>
    <submittedName>
        <fullName evidence="18">ATP-dependent metallopeptidase Hfl</fullName>
    </submittedName>
</protein>
<feature type="transmembrane region" description="Helical" evidence="16">
    <location>
        <begin position="289"/>
        <end position="308"/>
    </location>
</feature>
<dbReference type="GO" id="GO:0005524">
    <property type="term" value="F:ATP binding"/>
    <property type="evidence" value="ECO:0007669"/>
    <property type="project" value="UniProtKB-KW"/>
</dbReference>
<evidence type="ECO:0000313" key="19">
    <source>
        <dbReference type="Proteomes" id="UP000736335"/>
    </source>
</evidence>
<dbReference type="PROSITE" id="PS00674">
    <property type="entry name" value="AAA"/>
    <property type="match status" value="1"/>
</dbReference>
<dbReference type="EMBL" id="WIUZ02000001">
    <property type="protein sequence ID" value="KAF9792404.1"/>
    <property type="molecule type" value="Genomic_DNA"/>
</dbReference>
<dbReference type="GO" id="GO:0016887">
    <property type="term" value="F:ATP hydrolysis activity"/>
    <property type="evidence" value="ECO:0007669"/>
    <property type="project" value="InterPro"/>
</dbReference>
<dbReference type="GO" id="GO:0005743">
    <property type="term" value="C:mitochondrial inner membrane"/>
    <property type="evidence" value="ECO:0007669"/>
    <property type="project" value="TreeGrafter"/>
</dbReference>
<keyword evidence="9" id="KW-0378">Hydrolase</keyword>
<comment type="caution">
    <text evidence="18">The sequence shown here is derived from an EMBL/GenBank/DDBJ whole genome shotgun (WGS) entry which is preliminary data.</text>
</comment>
<dbReference type="Gene3D" id="3.40.50.300">
    <property type="entry name" value="P-loop containing nucleotide triphosphate hydrolases"/>
    <property type="match status" value="1"/>
</dbReference>
<reference evidence="18" key="1">
    <citation type="journal article" date="2020" name="Nat. Commun.">
        <title>Large-scale genome sequencing of mycorrhizal fungi provides insights into the early evolution of symbiotic traits.</title>
        <authorList>
            <person name="Miyauchi S."/>
            <person name="Kiss E."/>
            <person name="Kuo A."/>
            <person name="Drula E."/>
            <person name="Kohler A."/>
            <person name="Sanchez-Garcia M."/>
            <person name="Morin E."/>
            <person name="Andreopoulos B."/>
            <person name="Barry K.W."/>
            <person name="Bonito G."/>
            <person name="Buee M."/>
            <person name="Carver A."/>
            <person name="Chen C."/>
            <person name="Cichocki N."/>
            <person name="Clum A."/>
            <person name="Culley D."/>
            <person name="Crous P.W."/>
            <person name="Fauchery L."/>
            <person name="Girlanda M."/>
            <person name="Hayes R.D."/>
            <person name="Keri Z."/>
            <person name="LaButti K."/>
            <person name="Lipzen A."/>
            <person name="Lombard V."/>
            <person name="Magnuson J."/>
            <person name="Maillard F."/>
            <person name="Murat C."/>
            <person name="Nolan M."/>
            <person name="Ohm R.A."/>
            <person name="Pangilinan J."/>
            <person name="Pereira M.F."/>
            <person name="Perotto S."/>
            <person name="Peter M."/>
            <person name="Pfister S."/>
            <person name="Riley R."/>
            <person name="Sitrit Y."/>
            <person name="Stielow J.B."/>
            <person name="Szollosi G."/>
            <person name="Zifcakova L."/>
            <person name="Stursova M."/>
            <person name="Spatafora J.W."/>
            <person name="Tedersoo L."/>
            <person name="Vaario L.M."/>
            <person name="Yamada A."/>
            <person name="Yan M."/>
            <person name="Wang P."/>
            <person name="Xu J."/>
            <person name="Bruns T."/>
            <person name="Baldrian P."/>
            <person name="Vilgalys R."/>
            <person name="Dunand C."/>
            <person name="Henrissat B."/>
            <person name="Grigoriev I.V."/>
            <person name="Hibbett D."/>
            <person name="Nagy L.G."/>
            <person name="Martin F.M."/>
        </authorList>
    </citation>
    <scope>NUCLEOTIDE SEQUENCE</scope>
    <source>
        <strain evidence="18">UH-Tt-Lm1</strain>
    </source>
</reference>
<keyword evidence="16" id="KW-1133">Transmembrane helix</keyword>
<evidence type="ECO:0000259" key="17">
    <source>
        <dbReference type="SMART" id="SM00382"/>
    </source>
</evidence>